<dbReference type="EMBL" id="JADIMU010000003">
    <property type="protein sequence ID" value="MBO8442196.1"/>
    <property type="molecule type" value="Genomic_DNA"/>
</dbReference>
<dbReference type="InterPro" id="IPR023772">
    <property type="entry name" value="DNA-bd_HTH_TetR-type_CS"/>
</dbReference>
<dbReference type="Pfam" id="PF17929">
    <property type="entry name" value="TetR_C_34"/>
    <property type="match status" value="1"/>
</dbReference>
<evidence type="ECO:0000256" key="1">
    <source>
        <dbReference type="ARBA" id="ARBA00023125"/>
    </source>
</evidence>
<reference evidence="4" key="2">
    <citation type="journal article" date="2021" name="PeerJ">
        <title>Extensive microbial diversity within the chicken gut microbiome revealed by metagenomics and culture.</title>
        <authorList>
            <person name="Gilroy R."/>
            <person name="Ravi A."/>
            <person name="Getino M."/>
            <person name="Pursley I."/>
            <person name="Horton D.L."/>
            <person name="Alikhan N.F."/>
            <person name="Baker D."/>
            <person name="Gharbi K."/>
            <person name="Hall N."/>
            <person name="Watson M."/>
            <person name="Adriaenssens E.M."/>
            <person name="Foster-Nyarko E."/>
            <person name="Jarju S."/>
            <person name="Secka A."/>
            <person name="Antonio M."/>
            <person name="Oren A."/>
            <person name="Chaudhuri R.R."/>
            <person name="La Ragione R."/>
            <person name="Hildebrand F."/>
            <person name="Pallen M.J."/>
        </authorList>
    </citation>
    <scope>NUCLEOTIDE SEQUENCE</scope>
    <source>
        <strain evidence="4">11167</strain>
    </source>
</reference>
<dbReference type="InterPro" id="IPR001647">
    <property type="entry name" value="HTH_TetR"/>
</dbReference>
<dbReference type="SUPFAM" id="SSF46689">
    <property type="entry name" value="Homeodomain-like"/>
    <property type="match status" value="1"/>
</dbReference>
<dbReference type="InterPro" id="IPR009057">
    <property type="entry name" value="Homeodomain-like_sf"/>
</dbReference>
<keyword evidence="1 2" id="KW-0238">DNA-binding</keyword>
<comment type="caution">
    <text evidence="4">The sequence shown here is derived from an EMBL/GenBank/DDBJ whole genome shotgun (WGS) entry which is preliminary data.</text>
</comment>
<name>A0A9D9E929_9SPIR</name>
<evidence type="ECO:0000313" key="5">
    <source>
        <dbReference type="Proteomes" id="UP000823633"/>
    </source>
</evidence>
<dbReference type="Proteomes" id="UP000823633">
    <property type="component" value="Unassembled WGS sequence"/>
</dbReference>
<evidence type="ECO:0000256" key="2">
    <source>
        <dbReference type="PROSITE-ProRule" id="PRU00335"/>
    </source>
</evidence>
<reference evidence="4" key="1">
    <citation type="submission" date="2020-10" db="EMBL/GenBank/DDBJ databases">
        <authorList>
            <person name="Gilroy R."/>
        </authorList>
    </citation>
    <scope>NUCLEOTIDE SEQUENCE</scope>
    <source>
        <strain evidence="4">11167</strain>
    </source>
</reference>
<dbReference type="Pfam" id="PF00440">
    <property type="entry name" value="TetR_N"/>
    <property type="match status" value="1"/>
</dbReference>
<evidence type="ECO:0000313" key="4">
    <source>
        <dbReference type="EMBL" id="MBO8442196.1"/>
    </source>
</evidence>
<dbReference type="AlphaFoldDB" id="A0A9D9E929"/>
<dbReference type="PANTHER" id="PTHR43479:SF11">
    <property type="entry name" value="ACREF_ENVCD OPERON REPRESSOR-RELATED"/>
    <property type="match status" value="1"/>
</dbReference>
<dbReference type="PANTHER" id="PTHR43479">
    <property type="entry name" value="ACREF/ENVCD OPERON REPRESSOR-RELATED"/>
    <property type="match status" value="1"/>
</dbReference>
<organism evidence="4 5">
    <name type="scientific">Candidatus Aphodenecus pullistercoris</name>
    <dbReference type="NCBI Taxonomy" id="2840669"/>
    <lineage>
        <taxon>Bacteria</taxon>
        <taxon>Pseudomonadati</taxon>
        <taxon>Spirochaetota</taxon>
        <taxon>Spirochaetia</taxon>
        <taxon>Spirochaetales</taxon>
        <taxon>Candidatus Aphodenecus</taxon>
    </lineage>
</organism>
<dbReference type="GO" id="GO:0003677">
    <property type="term" value="F:DNA binding"/>
    <property type="evidence" value="ECO:0007669"/>
    <property type="project" value="UniProtKB-UniRule"/>
</dbReference>
<dbReference type="InterPro" id="IPR041483">
    <property type="entry name" value="TetR_C_34"/>
</dbReference>
<dbReference type="PRINTS" id="PR00455">
    <property type="entry name" value="HTHTETR"/>
</dbReference>
<protein>
    <submittedName>
        <fullName evidence="4">TetR family transcriptional regulator</fullName>
    </submittedName>
</protein>
<dbReference type="PROSITE" id="PS01081">
    <property type="entry name" value="HTH_TETR_1"/>
    <property type="match status" value="1"/>
</dbReference>
<dbReference type="Gene3D" id="1.10.357.10">
    <property type="entry name" value="Tetracycline Repressor, domain 2"/>
    <property type="match status" value="1"/>
</dbReference>
<proteinExistence type="predicted"/>
<gene>
    <name evidence="4" type="ORF">IAC42_00330</name>
</gene>
<feature type="domain" description="HTH tetR-type" evidence="3">
    <location>
        <begin position="9"/>
        <end position="69"/>
    </location>
</feature>
<feature type="DNA-binding region" description="H-T-H motif" evidence="2">
    <location>
        <begin position="32"/>
        <end position="51"/>
    </location>
</feature>
<dbReference type="InterPro" id="IPR050624">
    <property type="entry name" value="HTH-type_Tx_Regulator"/>
</dbReference>
<dbReference type="PROSITE" id="PS50977">
    <property type="entry name" value="HTH_TETR_2"/>
    <property type="match status" value="1"/>
</dbReference>
<sequence length="211" mass="24635">MKVAREIVEQRPQEIMDACRKLYEKESFQEISLKEISAQTSISRPSIYNYFETKEEIFLAILEEEYNQWADEIGQIAQRDDLTDSLFAELFATSLGRHETMLKIQCMNLYEIEENSRIERLVSFKKAYRRAFDLAGECYRKLRPGVGEDETRTFCFTLFPFLYGVYPYVHPTDKQLKAMEVVGIQPTAMDAVALTRCLIEALLDDGHDKRE</sequence>
<accession>A0A9D9E929</accession>
<evidence type="ECO:0000259" key="3">
    <source>
        <dbReference type="PROSITE" id="PS50977"/>
    </source>
</evidence>